<proteinExistence type="predicted"/>
<evidence type="ECO:0000256" key="1">
    <source>
        <dbReference type="SAM" id="MobiDB-lite"/>
    </source>
</evidence>
<comment type="caution">
    <text evidence="2">The sequence shown here is derived from an EMBL/GenBank/DDBJ whole genome shotgun (WGS) entry which is preliminary data.</text>
</comment>
<evidence type="ECO:0000313" key="2">
    <source>
        <dbReference type="EMBL" id="ORY67493.1"/>
    </source>
</evidence>
<evidence type="ECO:0000313" key="3">
    <source>
        <dbReference type="Proteomes" id="UP000193689"/>
    </source>
</evidence>
<dbReference type="OrthoDB" id="341259at2759"/>
<dbReference type="Proteomes" id="UP000193689">
    <property type="component" value="Unassembled WGS sequence"/>
</dbReference>
<organism evidence="2 3">
    <name type="scientific">Pseudomassariella vexata</name>
    <dbReference type="NCBI Taxonomy" id="1141098"/>
    <lineage>
        <taxon>Eukaryota</taxon>
        <taxon>Fungi</taxon>
        <taxon>Dikarya</taxon>
        <taxon>Ascomycota</taxon>
        <taxon>Pezizomycotina</taxon>
        <taxon>Sordariomycetes</taxon>
        <taxon>Xylariomycetidae</taxon>
        <taxon>Amphisphaeriales</taxon>
        <taxon>Pseudomassariaceae</taxon>
        <taxon>Pseudomassariella</taxon>
    </lineage>
</organism>
<dbReference type="EMBL" id="MCFJ01000004">
    <property type="protein sequence ID" value="ORY67493.1"/>
    <property type="molecule type" value="Genomic_DNA"/>
</dbReference>
<protein>
    <submittedName>
        <fullName evidence="2">Uncharacterized protein</fullName>
    </submittedName>
</protein>
<dbReference type="AlphaFoldDB" id="A0A1Y2E7E1"/>
<dbReference type="RefSeq" id="XP_040718117.1">
    <property type="nucleotide sequence ID" value="XM_040863580.1"/>
</dbReference>
<feature type="region of interest" description="Disordered" evidence="1">
    <location>
        <begin position="1"/>
        <end position="23"/>
    </location>
</feature>
<dbReference type="STRING" id="1141098.A0A1Y2E7E1"/>
<sequence length="162" mass="18514">MAEGNQQLPAGERNMPSRSKVTCLSSEPHEDAINDHLVHFMGCLELCDREDFFKETNSIWEAEIAHQQKLGKSVEEAKSLVDAKRATWFDNCDSEQRRISVLRDLLLKDQEEAHLITDIIQSGKKWRIGDKYTEGIAKVKDWSNSEEKELSTERGCCQRGCS</sequence>
<accession>A0A1Y2E7E1</accession>
<name>A0A1Y2E7E1_9PEZI</name>
<reference evidence="2 3" key="1">
    <citation type="submission" date="2016-07" db="EMBL/GenBank/DDBJ databases">
        <title>Pervasive Adenine N6-methylation of Active Genes in Fungi.</title>
        <authorList>
            <consortium name="DOE Joint Genome Institute"/>
            <person name="Mondo S.J."/>
            <person name="Dannebaum R.O."/>
            <person name="Kuo R.C."/>
            <person name="Labutti K."/>
            <person name="Haridas S."/>
            <person name="Kuo A."/>
            <person name="Salamov A."/>
            <person name="Ahrendt S.R."/>
            <person name="Lipzen A."/>
            <person name="Sullivan W."/>
            <person name="Andreopoulos W.B."/>
            <person name="Clum A."/>
            <person name="Lindquist E."/>
            <person name="Daum C."/>
            <person name="Ramamoorthy G.K."/>
            <person name="Gryganskyi A."/>
            <person name="Culley D."/>
            <person name="Magnuson J.K."/>
            <person name="James T.Y."/>
            <person name="O'Malley M.A."/>
            <person name="Stajich J.E."/>
            <person name="Spatafora J.W."/>
            <person name="Visel A."/>
            <person name="Grigoriev I.V."/>
        </authorList>
    </citation>
    <scope>NUCLEOTIDE SEQUENCE [LARGE SCALE GENOMIC DNA]</scope>
    <source>
        <strain evidence="2 3">CBS 129021</strain>
    </source>
</reference>
<dbReference type="GeneID" id="63779792"/>
<dbReference type="InParanoid" id="A0A1Y2E7E1"/>
<keyword evidence="3" id="KW-1185">Reference proteome</keyword>
<gene>
    <name evidence="2" type="ORF">BCR38DRAFT_483108</name>
</gene>